<feature type="transmembrane region" description="Helical" evidence="6">
    <location>
        <begin position="373"/>
        <end position="391"/>
    </location>
</feature>
<feature type="transmembrane region" description="Helical" evidence="6">
    <location>
        <begin position="398"/>
        <end position="418"/>
    </location>
</feature>
<keyword evidence="4 6" id="KW-1133">Transmembrane helix</keyword>
<sequence length="483" mass="53350">MPPTSYASGSDEFAPILYQRLTTALRQNLTALRQPGSFAQNFLVSMSGSAIVTALGFLVTPILSRIYSPAAYGQFAVFNSVVNNLNVLATLAYTSAIPLPRAKRDALAVVQLNVVLTLGMFGVVIVALGLLGAHLVRWLDLQSLGAWIYLIPVLMLLYNFGLTMSSWYIRTKSFRTRSTADVTMSVVGRGFTLGYGWLSGGYSAGLILGDAFGKVTLFVGLLRSGFQQELGALWRTFSWRRIWRAAYKYREFPLYVLPAGYVRTLSIQLPVLLLSSSFGATIAGSYSFAAALLDIPLALIGAGIAPVFYQKAAEVQNTEPERLKDITLNIYNKLLYLGLLPLGFITIFGDWIFKYIFGPKWEMSGVFTGYLGYYYIFQLTSHATSMIYNVLGKQNHGLITSGALLGARALALSIGIYYHDANLAMLLFGLSSLLVTFLIDMQVMHFLRLPVFRIAMRTVGMMLITLGFLKGLRYGIEHFFPNL</sequence>
<organism evidence="7 8">
    <name type="scientific">Hymenobacter ruricola</name>
    <dbReference type="NCBI Taxonomy" id="2791023"/>
    <lineage>
        <taxon>Bacteria</taxon>
        <taxon>Pseudomonadati</taxon>
        <taxon>Bacteroidota</taxon>
        <taxon>Cytophagia</taxon>
        <taxon>Cytophagales</taxon>
        <taxon>Hymenobacteraceae</taxon>
        <taxon>Hymenobacter</taxon>
    </lineage>
</organism>
<feature type="transmembrane region" description="Helical" evidence="6">
    <location>
        <begin position="286"/>
        <end position="309"/>
    </location>
</feature>
<keyword evidence="2" id="KW-1003">Cell membrane</keyword>
<dbReference type="Pfam" id="PF13440">
    <property type="entry name" value="Polysacc_synt_3"/>
    <property type="match status" value="1"/>
</dbReference>
<dbReference type="EMBL" id="JADQDM010000006">
    <property type="protein sequence ID" value="MBF9222154.1"/>
    <property type="molecule type" value="Genomic_DNA"/>
</dbReference>
<gene>
    <name evidence="7" type="ORF">I2H31_13680</name>
</gene>
<evidence type="ECO:0000256" key="5">
    <source>
        <dbReference type="ARBA" id="ARBA00023136"/>
    </source>
</evidence>
<keyword evidence="3 6" id="KW-0812">Transmembrane</keyword>
<dbReference type="Proteomes" id="UP000618931">
    <property type="component" value="Unassembled WGS sequence"/>
</dbReference>
<dbReference type="PANTHER" id="PTHR30250">
    <property type="entry name" value="PST FAMILY PREDICTED COLANIC ACID TRANSPORTER"/>
    <property type="match status" value="1"/>
</dbReference>
<feature type="transmembrane region" description="Helical" evidence="6">
    <location>
        <begin position="330"/>
        <end position="353"/>
    </location>
</feature>
<keyword evidence="5 6" id="KW-0472">Membrane</keyword>
<accession>A0ABS0I5H6</accession>
<dbReference type="PANTHER" id="PTHR30250:SF28">
    <property type="entry name" value="POLYSACCHARIDE BIOSYNTHESIS PROTEIN"/>
    <property type="match status" value="1"/>
</dbReference>
<proteinExistence type="predicted"/>
<feature type="transmembrane region" description="Helical" evidence="6">
    <location>
        <begin position="42"/>
        <end position="63"/>
    </location>
</feature>
<evidence type="ECO:0000256" key="6">
    <source>
        <dbReference type="SAM" id="Phobius"/>
    </source>
</evidence>
<feature type="transmembrane region" description="Helical" evidence="6">
    <location>
        <begin position="459"/>
        <end position="476"/>
    </location>
</feature>
<evidence type="ECO:0000256" key="1">
    <source>
        <dbReference type="ARBA" id="ARBA00004651"/>
    </source>
</evidence>
<keyword evidence="8" id="KW-1185">Reference proteome</keyword>
<feature type="transmembrane region" description="Helical" evidence="6">
    <location>
        <begin position="106"/>
        <end position="135"/>
    </location>
</feature>
<feature type="transmembrane region" description="Helical" evidence="6">
    <location>
        <begin position="147"/>
        <end position="169"/>
    </location>
</feature>
<reference evidence="7 8" key="1">
    <citation type="submission" date="2020-11" db="EMBL/GenBank/DDBJ databases">
        <authorList>
            <person name="Kim M.K."/>
        </authorList>
    </citation>
    <scope>NUCLEOTIDE SEQUENCE [LARGE SCALE GENOMIC DNA]</scope>
    <source>
        <strain evidence="7 8">BT662</strain>
    </source>
</reference>
<evidence type="ECO:0000256" key="2">
    <source>
        <dbReference type="ARBA" id="ARBA00022475"/>
    </source>
</evidence>
<evidence type="ECO:0000313" key="8">
    <source>
        <dbReference type="Proteomes" id="UP000618931"/>
    </source>
</evidence>
<feature type="transmembrane region" description="Helical" evidence="6">
    <location>
        <begin position="75"/>
        <end position="94"/>
    </location>
</feature>
<evidence type="ECO:0000313" key="7">
    <source>
        <dbReference type="EMBL" id="MBF9222154.1"/>
    </source>
</evidence>
<feature type="transmembrane region" description="Helical" evidence="6">
    <location>
        <begin position="424"/>
        <end position="447"/>
    </location>
</feature>
<comment type="subcellular location">
    <subcellularLocation>
        <location evidence="1">Cell membrane</location>
        <topology evidence="1">Multi-pass membrane protein</topology>
    </subcellularLocation>
</comment>
<protein>
    <submittedName>
        <fullName evidence="7">Oligosaccharide flippase family protein</fullName>
    </submittedName>
</protein>
<dbReference type="InterPro" id="IPR050833">
    <property type="entry name" value="Poly_Biosynth_Transport"/>
</dbReference>
<name>A0ABS0I5H6_9BACT</name>
<evidence type="ECO:0000256" key="3">
    <source>
        <dbReference type="ARBA" id="ARBA00022692"/>
    </source>
</evidence>
<evidence type="ECO:0000256" key="4">
    <source>
        <dbReference type="ARBA" id="ARBA00022989"/>
    </source>
</evidence>
<comment type="caution">
    <text evidence="7">The sequence shown here is derived from an EMBL/GenBank/DDBJ whole genome shotgun (WGS) entry which is preliminary data.</text>
</comment>
<dbReference type="RefSeq" id="WP_196293602.1">
    <property type="nucleotide sequence ID" value="NZ_JADQDM010000006.1"/>
</dbReference>